<proteinExistence type="inferred from homology"/>
<dbReference type="Proteomes" id="UP000815325">
    <property type="component" value="Unassembled WGS sequence"/>
</dbReference>
<dbReference type="SMART" id="SM00242">
    <property type="entry name" value="MYSc"/>
    <property type="match status" value="1"/>
</dbReference>
<comment type="similarity">
    <text evidence="6">Belongs to the TRAFAC class myosin-kinesin ATPase superfamily. Myosin family.</text>
</comment>
<evidence type="ECO:0000256" key="7">
    <source>
        <dbReference type="SAM" id="MobiDB-lite"/>
    </source>
</evidence>
<dbReference type="SUPFAM" id="SSF52540">
    <property type="entry name" value="P-loop containing nucleoside triphosphate hydrolases"/>
    <property type="match status" value="1"/>
</dbReference>
<comment type="caution">
    <text evidence="6">Lacks conserved residue(s) required for the propagation of feature annotation.</text>
</comment>
<dbReference type="PRINTS" id="PR00193">
    <property type="entry name" value="MYOSINHEAVY"/>
</dbReference>
<dbReference type="PANTHER" id="PTHR13140:SF781">
    <property type="entry name" value="MYOSIN-15"/>
    <property type="match status" value="1"/>
</dbReference>
<dbReference type="GO" id="GO:0016787">
    <property type="term" value="F:hydrolase activity"/>
    <property type="evidence" value="ECO:0007669"/>
    <property type="project" value="UniProtKB-KW"/>
</dbReference>
<keyword evidence="4" id="KW-0505">Motor protein</keyword>
<dbReference type="Gene3D" id="3.40.850.10">
    <property type="entry name" value="Kinesin motor domain"/>
    <property type="match status" value="1"/>
</dbReference>
<dbReference type="InterPro" id="IPR027417">
    <property type="entry name" value="P-loop_NTPase"/>
</dbReference>
<dbReference type="EMBL" id="MU069459">
    <property type="protein sequence ID" value="KAF5842540.1"/>
    <property type="molecule type" value="Genomic_DNA"/>
</dbReference>
<organism evidence="9 10">
    <name type="scientific">Dunaliella salina</name>
    <name type="common">Green alga</name>
    <name type="synonym">Protococcus salinus</name>
    <dbReference type="NCBI Taxonomy" id="3046"/>
    <lineage>
        <taxon>Eukaryota</taxon>
        <taxon>Viridiplantae</taxon>
        <taxon>Chlorophyta</taxon>
        <taxon>core chlorophytes</taxon>
        <taxon>Chlorophyceae</taxon>
        <taxon>CS clade</taxon>
        <taxon>Chlamydomonadales</taxon>
        <taxon>Dunaliellaceae</taxon>
        <taxon>Dunaliella</taxon>
    </lineage>
</organism>
<evidence type="ECO:0000256" key="1">
    <source>
        <dbReference type="ARBA" id="ARBA00022741"/>
    </source>
</evidence>
<dbReference type="InterPro" id="IPR036961">
    <property type="entry name" value="Kinesin_motor_dom_sf"/>
</dbReference>
<keyword evidence="5 6" id="KW-0009">Actin-binding</keyword>
<comment type="caution">
    <text evidence="9">The sequence shown here is derived from an EMBL/GenBank/DDBJ whole genome shotgun (WGS) entry which is preliminary data.</text>
</comment>
<name>A0ABQ7H6Q3_DUNSA</name>
<feature type="region of interest" description="Disordered" evidence="7">
    <location>
        <begin position="165"/>
        <end position="215"/>
    </location>
</feature>
<gene>
    <name evidence="9" type="ORF">DUNSADRAFT_6390</name>
</gene>
<feature type="domain" description="Myosin motor" evidence="8">
    <location>
        <begin position="1"/>
        <end position="463"/>
    </location>
</feature>
<feature type="compositionally biased region" description="Low complexity" evidence="7">
    <location>
        <begin position="195"/>
        <end position="211"/>
    </location>
</feature>
<evidence type="ECO:0000256" key="6">
    <source>
        <dbReference type="PROSITE-ProRule" id="PRU00782"/>
    </source>
</evidence>
<evidence type="ECO:0000313" key="9">
    <source>
        <dbReference type="EMBL" id="KAF5842540.1"/>
    </source>
</evidence>
<dbReference type="PANTHER" id="PTHR13140">
    <property type="entry name" value="MYOSIN"/>
    <property type="match status" value="1"/>
</dbReference>
<evidence type="ECO:0000313" key="10">
    <source>
        <dbReference type="Proteomes" id="UP000815325"/>
    </source>
</evidence>
<evidence type="ECO:0000256" key="5">
    <source>
        <dbReference type="ARBA" id="ARBA00023203"/>
    </source>
</evidence>
<dbReference type="Gene3D" id="1.20.120.720">
    <property type="entry name" value="Myosin VI head, motor domain, U50 subdomain"/>
    <property type="match status" value="1"/>
</dbReference>
<dbReference type="InterPro" id="IPR001609">
    <property type="entry name" value="Myosin_head_motor_dom-like"/>
</dbReference>
<sequence>MAEDDALEHQRTRHAMTSVGIGRDQQDRVFALLAAVLHLGNVRFVEPGASQISTACRSLFQENSGSAGSGSSAGRDAPELANDGSRRALGFAAELLGVPSHQLLAALTTRTRQTPEGPITSPLEPAGAEEARNALAKALYSRAFDWLVEQINESMEEHAALIQASQPSTPIGTPSKPPPAPKLGLGRAGSGAGFSSNGVSSQGGASSNGAAFPWSVPHTPHKGSCRVLPNGEKMGPYTREGGCKHTIGLLDIYGFESFDTNDLEQLCINLANEKLQQHFNQHVFKWEQAEYVREGIDWRYIEFVDNQEVLDLVEGRMGLLDLLDEQCRFPTTNAEDLATKYATTPSVASCKRYTKLKRPQTGFAIDHYAGSVRYATDNFLGKNKDYVVAEHAALLAASQAPLVSQLFSSCAHPAPTQQQPQQPGRLVQPCGSMSSFRLDSMASRFKPQVADLMSALQAMDGGD</sequence>
<keyword evidence="1" id="KW-0547">Nucleotide-binding</keyword>
<keyword evidence="2" id="KW-0067">ATP-binding</keyword>
<accession>A0ABQ7H6Q3</accession>
<keyword evidence="3 6" id="KW-0518">Myosin</keyword>
<dbReference type="PROSITE" id="PS51456">
    <property type="entry name" value="MYOSIN_MOTOR"/>
    <property type="match status" value="1"/>
</dbReference>
<keyword evidence="9" id="KW-0378">Hydrolase</keyword>
<evidence type="ECO:0000256" key="3">
    <source>
        <dbReference type="ARBA" id="ARBA00023123"/>
    </source>
</evidence>
<dbReference type="Pfam" id="PF00063">
    <property type="entry name" value="Myosin_head"/>
    <property type="match status" value="2"/>
</dbReference>
<evidence type="ECO:0000256" key="4">
    <source>
        <dbReference type="ARBA" id="ARBA00023175"/>
    </source>
</evidence>
<evidence type="ECO:0000256" key="2">
    <source>
        <dbReference type="ARBA" id="ARBA00022840"/>
    </source>
</evidence>
<evidence type="ECO:0000259" key="8">
    <source>
        <dbReference type="PROSITE" id="PS51456"/>
    </source>
</evidence>
<protein>
    <submittedName>
        <fullName evidence="9">P-loop containing nucleoside triphosphate hydrolase protein</fullName>
    </submittedName>
</protein>
<keyword evidence="10" id="KW-1185">Reference proteome</keyword>
<reference evidence="9" key="1">
    <citation type="submission" date="2017-08" db="EMBL/GenBank/DDBJ databases">
        <authorList>
            <person name="Polle J.E."/>
            <person name="Barry K."/>
            <person name="Cushman J."/>
            <person name="Schmutz J."/>
            <person name="Tran D."/>
            <person name="Hathwaick L.T."/>
            <person name="Yim W.C."/>
            <person name="Jenkins J."/>
            <person name="Mckie-Krisberg Z.M."/>
            <person name="Prochnik S."/>
            <person name="Lindquist E."/>
            <person name="Dockter R.B."/>
            <person name="Adam C."/>
            <person name="Molina H."/>
            <person name="Bunkerborg J."/>
            <person name="Jin E."/>
            <person name="Buchheim M."/>
            <person name="Magnuson J."/>
        </authorList>
    </citation>
    <scope>NUCLEOTIDE SEQUENCE</scope>
    <source>
        <strain evidence="9">CCAP 19/18</strain>
    </source>
</reference>
<dbReference type="Gene3D" id="1.20.58.530">
    <property type="match status" value="1"/>
</dbReference>